<dbReference type="EMBL" id="DF237893">
    <property type="protein sequence ID" value="GAQ92200.1"/>
    <property type="molecule type" value="Genomic_DNA"/>
</dbReference>
<dbReference type="OrthoDB" id="124041at2759"/>
<comment type="subcellular location">
    <subcellularLocation>
        <location evidence="1">Nucleus</location>
    </subcellularLocation>
</comment>
<reference evidence="3 4" key="1">
    <citation type="journal article" date="2014" name="Nat. Commun.">
        <title>Klebsormidium flaccidum genome reveals primary factors for plant terrestrial adaptation.</title>
        <authorList>
            <person name="Hori K."/>
            <person name="Maruyama F."/>
            <person name="Fujisawa T."/>
            <person name="Togashi T."/>
            <person name="Yamamoto N."/>
            <person name="Seo M."/>
            <person name="Sato S."/>
            <person name="Yamada T."/>
            <person name="Mori H."/>
            <person name="Tajima N."/>
            <person name="Moriyama T."/>
            <person name="Ikeuchi M."/>
            <person name="Watanabe M."/>
            <person name="Wada H."/>
            <person name="Kobayashi K."/>
            <person name="Saito M."/>
            <person name="Masuda T."/>
            <person name="Sasaki-Sekimoto Y."/>
            <person name="Mashiguchi K."/>
            <person name="Awai K."/>
            <person name="Shimojima M."/>
            <person name="Masuda S."/>
            <person name="Iwai M."/>
            <person name="Nobusawa T."/>
            <person name="Narise T."/>
            <person name="Kondo S."/>
            <person name="Saito H."/>
            <person name="Sato R."/>
            <person name="Murakawa M."/>
            <person name="Ihara Y."/>
            <person name="Oshima-Yamada Y."/>
            <person name="Ohtaka K."/>
            <person name="Satoh M."/>
            <person name="Sonobe K."/>
            <person name="Ishii M."/>
            <person name="Ohtani R."/>
            <person name="Kanamori-Sato M."/>
            <person name="Honoki R."/>
            <person name="Miyazaki D."/>
            <person name="Mochizuki H."/>
            <person name="Umetsu J."/>
            <person name="Higashi K."/>
            <person name="Shibata D."/>
            <person name="Kamiya Y."/>
            <person name="Sato N."/>
            <person name="Nakamura Y."/>
            <person name="Tabata S."/>
            <person name="Ida S."/>
            <person name="Kurokawa K."/>
            <person name="Ohta H."/>
        </authorList>
    </citation>
    <scope>NUCLEOTIDE SEQUENCE [LARGE SCALE GENOMIC DNA]</scope>
    <source>
        <strain evidence="3 4">NIES-2285</strain>
    </source>
</reference>
<sequence>MSLAAVSDAKRKRLAALEERQAKSTICKEGFQIQESSPSRRLISDKISKGELHVAGLPGSLRDSLVEVRSLVDDPSSFIESFLTNLLLGDVTRPDEIISTRVKDKIVLLDNPALGKSRRDRDAQSRTVRCLKHMSLREHRRNGTFKIPPELQRFELYEPLQAIWQEYILKLTQGCGGQALMSRLLTADYHGAFLSVSASKDPTYIGTEGLIVRETQNTFQMVTTQNRLQVVPKRGSIFQMKLGNNLVSLFGNQIVEEREFTQSGKRTPKSKSALPTIEL</sequence>
<evidence type="ECO:0000256" key="1">
    <source>
        <dbReference type="ARBA" id="ARBA00004123"/>
    </source>
</evidence>
<dbReference type="InterPro" id="IPR023534">
    <property type="entry name" value="Rof/RNase_P-like"/>
</dbReference>
<dbReference type="STRING" id="105231.A0A1Y1IMU1"/>
<dbReference type="PANTHER" id="PTHR13348">
    <property type="entry name" value="RIBONUCLEASE P SUBUNIT P29"/>
    <property type="match status" value="1"/>
</dbReference>
<dbReference type="OMA" id="LEICKKW"/>
<comment type="similarity">
    <text evidence="2">Belongs to the eukaryotic/archaeal RNase P protein component 1 family.</text>
</comment>
<dbReference type="SUPFAM" id="SSF101744">
    <property type="entry name" value="Rof/RNase P subunit-like"/>
    <property type="match status" value="1"/>
</dbReference>
<dbReference type="InterPro" id="IPR002730">
    <property type="entry name" value="Rpp29/RNP1"/>
</dbReference>
<protein>
    <submittedName>
        <fullName evidence="3">Ribonuclease P family protein</fullName>
    </submittedName>
</protein>
<dbReference type="Pfam" id="PF01868">
    <property type="entry name" value="RNase_P-MRP_p29"/>
    <property type="match status" value="1"/>
</dbReference>
<evidence type="ECO:0000313" key="4">
    <source>
        <dbReference type="Proteomes" id="UP000054558"/>
    </source>
</evidence>
<dbReference type="GO" id="GO:0000172">
    <property type="term" value="C:ribonuclease MRP complex"/>
    <property type="evidence" value="ECO:0000318"/>
    <property type="project" value="GO_Central"/>
</dbReference>
<keyword evidence="4" id="KW-1185">Reference proteome</keyword>
<dbReference type="Gene3D" id="2.30.30.210">
    <property type="entry name" value="Ribonuclease P/MRP, subunit p29"/>
    <property type="match status" value="1"/>
</dbReference>
<dbReference type="GO" id="GO:0033204">
    <property type="term" value="F:ribonuclease P RNA binding"/>
    <property type="evidence" value="ECO:0000318"/>
    <property type="project" value="GO_Central"/>
</dbReference>
<evidence type="ECO:0000256" key="2">
    <source>
        <dbReference type="ARBA" id="ARBA00006181"/>
    </source>
</evidence>
<dbReference type="GO" id="GO:0030677">
    <property type="term" value="C:ribonuclease P complex"/>
    <property type="evidence" value="ECO:0000318"/>
    <property type="project" value="GO_Central"/>
</dbReference>
<accession>A0A1Y1IMU1</accession>
<organism evidence="3 4">
    <name type="scientific">Klebsormidium nitens</name>
    <name type="common">Green alga</name>
    <name type="synonym">Ulothrix nitens</name>
    <dbReference type="NCBI Taxonomy" id="105231"/>
    <lineage>
        <taxon>Eukaryota</taxon>
        <taxon>Viridiplantae</taxon>
        <taxon>Streptophyta</taxon>
        <taxon>Klebsormidiophyceae</taxon>
        <taxon>Klebsormidiales</taxon>
        <taxon>Klebsormidiaceae</taxon>
        <taxon>Klebsormidium</taxon>
    </lineage>
</organism>
<dbReference type="PANTHER" id="PTHR13348:SF0">
    <property type="entry name" value="RIBONUCLEASE P PROTEIN SUBUNIT P29"/>
    <property type="match status" value="1"/>
</dbReference>
<dbReference type="GO" id="GO:0006364">
    <property type="term" value="P:rRNA processing"/>
    <property type="evidence" value="ECO:0000318"/>
    <property type="project" value="GO_Central"/>
</dbReference>
<dbReference type="AlphaFoldDB" id="A0A1Y1IMU1"/>
<proteinExistence type="inferred from homology"/>
<dbReference type="Proteomes" id="UP000054558">
    <property type="component" value="Unassembled WGS sequence"/>
</dbReference>
<dbReference type="SMART" id="SM00538">
    <property type="entry name" value="POP4"/>
    <property type="match status" value="1"/>
</dbReference>
<dbReference type="GO" id="GO:0001682">
    <property type="term" value="P:tRNA 5'-leader removal"/>
    <property type="evidence" value="ECO:0007669"/>
    <property type="project" value="InterPro"/>
</dbReference>
<dbReference type="GO" id="GO:0005634">
    <property type="term" value="C:nucleus"/>
    <property type="evidence" value="ECO:0007669"/>
    <property type="project" value="UniProtKB-SubCell"/>
</dbReference>
<name>A0A1Y1IMU1_KLENI</name>
<dbReference type="InterPro" id="IPR016848">
    <property type="entry name" value="RNase_P/MRP_Rpp29-subunit"/>
</dbReference>
<evidence type="ECO:0000313" key="3">
    <source>
        <dbReference type="EMBL" id="GAQ92200.1"/>
    </source>
</evidence>
<gene>
    <name evidence="3" type="ORF">KFL_009440020</name>
</gene>
<dbReference type="InterPro" id="IPR036980">
    <property type="entry name" value="RNase_P/MRP_Rpp29_sf"/>
</dbReference>